<feature type="region of interest" description="Disordered" evidence="1">
    <location>
        <begin position="56"/>
        <end position="154"/>
    </location>
</feature>
<feature type="compositionally biased region" description="Pro residues" evidence="1">
    <location>
        <begin position="142"/>
        <end position="154"/>
    </location>
</feature>
<protein>
    <recommendedName>
        <fullName evidence="4">MucR family transcriptional regulator</fullName>
    </recommendedName>
</protein>
<feature type="compositionally biased region" description="Low complexity" evidence="1">
    <location>
        <begin position="65"/>
        <end position="79"/>
    </location>
</feature>
<evidence type="ECO:0000313" key="2">
    <source>
        <dbReference type="EMBL" id="RZT88820.1"/>
    </source>
</evidence>
<keyword evidence="3" id="KW-1185">Reference proteome</keyword>
<dbReference type="Proteomes" id="UP000291591">
    <property type="component" value="Unassembled WGS sequence"/>
</dbReference>
<evidence type="ECO:0008006" key="4">
    <source>
        <dbReference type="Google" id="ProtNLM"/>
    </source>
</evidence>
<reference evidence="2 3" key="1">
    <citation type="submission" date="2019-02" db="EMBL/GenBank/DDBJ databases">
        <title>Sequencing the genomes of 1000 actinobacteria strains.</title>
        <authorList>
            <person name="Klenk H.-P."/>
        </authorList>
    </citation>
    <scope>NUCLEOTIDE SEQUENCE [LARGE SCALE GENOMIC DNA]</scope>
    <source>
        <strain evidence="2 3">DSM 45779</strain>
    </source>
</reference>
<feature type="compositionally biased region" description="Low complexity" evidence="1">
    <location>
        <begin position="87"/>
        <end position="119"/>
    </location>
</feature>
<accession>A0A4V2FRI8</accession>
<comment type="caution">
    <text evidence="2">The sequence shown here is derived from an EMBL/GenBank/DDBJ whole genome shotgun (WGS) entry which is preliminary data.</text>
</comment>
<dbReference type="AlphaFoldDB" id="A0A4V2FRI8"/>
<evidence type="ECO:0000256" key="1">
    <source>
        <dbReference type="SAM" id="MobiDB-lite"/>
    </source>
</evidence>
<evidence type="ECO:0000313" key="3">
    <source>
        <dbReference type="Proteomes" id="UP000291591"/>
    </source>
</evidence>
<dbReference type="EMBL" id="SHKL01000001">
    <property type="protein sequence ID" value="RZT88820.1"/>
    <property type="molecule type" value="Genomic_DNA"/>
</dbReference>
<sequence>MDPVGPLPASVYWRRRMLAVGATLLGLFGLLWLATALILPPADDSSTDRAAQIEQQNPADQNRQTGGTPAAGTPASGPVNPAPPTSPASVTPAAPGTPGLAGAPPAGAATGSSTGPASPNAGPVDETVRPDDTPRPAVVVPPSGPSPPTGPPPCTDRMIKVGAEVGQPEYKVGARPVLRLVVTNVSGQACVRDLDGTLQEIVVWSGDGKNRLWSSNDCSNPASDDLRTLVPGQPVAFAVTWSGLGSVPGCGVARDRLPAGAYRVLTRLGPVISDPAPFLLS</sequence>
<organism evidence="2 3">
    <name type="scientific">Pseudonocardia sediminis</name>
    <dbReference type="NCBI Taxonomy" id="1397368"/>
    <lineage>
        <taxon>Bacteria</taxon>
        <taxon>Bacillati</taxon>
        <taxon>Actinomycetota</taxon>
        <taxon>Actinomycetes</taxon>
        <taxon>Pseudonocardiales</taxon>
        <taxon>Pseudonocardiaceae</taxon>
        <taxon>Pseudonocardia</taxon>
    </lineage>
</organism>
<name>A0A4V2FRI8_PSEST</name>
<gene>
    <name evidence="2" type="ORF">EV383_5770</name>
</gene>
<proteinExistence type="predicted"/>